<evidence type="ECO:0000313" key="2">
    <source>
        <dbReference type="EMBL" id="MBB3900572.1"/>
    </source>
</evidence>
<sequence>MRRVVILGPPGSGKSTLARQLGERHGLPVFHLDQIYFRPGWVPVEQEIFATEVARIAALPDWVIDGNYTATIAPRLAAADTVIYLDVPTWLLMARISKRTITSYARERPEMAAGCPERFELEFLRFALAWNRTRRARSVAVAEGFPGRGIVLRSRRPMHDLSRRLGGDA</sequence>
<accession>A0A7W6AIN5</accession>
<organism evidence="2 3">
    <name type="scientific">Methylobacterium brachythecii</name>
    <dbReference type="NCBI Taxonomy" id="1176177"/>
    <lineage>
        <taxon>Bacteria</taxon>
        <taxon>Pseudomonadati</taxon>
        <taxon>Pseudomonadota</taxon>
        <taxon>Alphaproteobacteria</taxon>
        <taxon>Hyphomicrobiales</taxon>
        <taxon>Methylobacteriaceae</taxon>
        <taxon>Methylobacterium</taxon>
    </lineage>
</organism>
<comment type="caution">
    <text evidence="2">The sequence shown here is derived from an EMBL/GenBank/DDBJ whole genome shotgun (WGS) entry which is preliminary data.</text>
</comment>
<dbReference type="PANTHER" id="PTHR37816:SF3">
    <property type="entry name" value="MODULATES DNA TOPOLOGY"/>
    <property type="match status" value="1"/>
</dbReference>
<proteinExistence type="predicted"/>
<keyword evidence="2" id="KW-0418">Kinase</keyword>
<keyword evidence="2" id="KW-0808">Transferase</keyword>
<dbReference type="AlphaFoldDB" id="A0A7W6AIN5"/>
<reference evidence="4" key="2">
    <citation type="journal article" date="2019" name="Int. J. Syst. Evol. Microbiol.">
        <title>The Global Catalogue of Microorganisms (GCM) 10K type strain sequencing project: providing services to taxonomists for standard genome sequencing and annotation.</title>
        <authorList>
            <consortium name="The Broad Institute Genomics Platform"/>
            <consortium name="The Broad Institute Genome Sequencing Center for Infectious Disease"/>
            <person name="Wu L."/>
            <person name="Ma J."/>
        </authorList>
    </citation>
    <scope>NUCLEOTIDE SEQUENCE [LARGE SCALE GENOMIC DNA]</scope>
    <source>
        <strain evidence="4">NBRC 107710</strain>
    </source>
</reference>
<gene>
    <name evidence="1" type="ORF">GCM10007884_14350</name>
    <name evidence="2" type="ORF">GGR33_000052</name>
</gene>
<keyword evidence="4" id="KW-1185">Reference proteome</keyword>
<dbReference type="Proteomes" id="UP001156881">
    <property type="component" value="Unassembled WGS sequence"/>
</dbReference>
<evidence type="ECO:0000313" key="4">
    <source>
        <dbReference type="Proteomes" id="UP001156881"/>
    </source>
</evidence>
<protein>
    <submittedName>
        <fullName evidence="1">ATPase AAA</fullName>
    </submittedName>
    <submittedName>
        <fullName evidence="2">Adenylate kinase family enzyme</fullName>
    </submittedName>
</protein>
<dbReference type="InterPro" id="IPR052922">
    <property type="entry name" value="Cytidylate_Kinase-2"/>
</dbReference>
<dbReference type="SUPFAM" id="SSF52540">
    <property type="entry name" value="P-loop containing nucleoside triphosphate hydrolases"/>
    <property type="match status" value="1"/>
</dbReference>
<name>A0A7W6AIN5_9HYPH</name>
<dbReference type="EMBL" id="BSPG01000005">
    <property type="protein sequence ID" value="GLS43450.1"/>
    <property type="molecule type" value="Genomic_DNA"/>
</dbReference>
<dbReference type="Gene3D" id="3.40.50.300">
    <property type="entry name" value="P-loop containing nucleotide triphosphate hydrolases"/>
    <property type="match status" value="1"/>
</dbReference>
<dbReference type="InterPro" id="IPR027417">
    <property type="entry name" value="P-loop_NTPase"/>
</dbReference>
<evidence type="ECO:0000313" key="3">
    <source>
        <dbReference type="Proteomes" id="UP000517759"/>
    </source>
</evidence>
<reference evidence="1" key="4">
    <citation type="submission" date="2023-01" db="EMBL/GenBank/DDBJ databases">
        <title>Draft genome sequence of Methylobacterium brachythecii strain NBRC 107710.</title>
        <authorList>
            <person name="Sun Q."/>
            <person name="Mori K."/>
        </authorList>
    </citation>
    <scope>NUCLEOTIDE SEQUENCE</scope>
    <source>
        <strain evidence="1">NBRC 107710</strain>
    </source>
</reference>
<reference evidence="1" key="1">
    <citation type="journal article" date="2014" name="Int. J. Syst. Evol. Microbiol.">
        <title>Complete genome of a new Firmicutes species belonging to the dominant human colonic microbiota ('Ruminococcus bicirculans') reveals two chromosomes and a selective capacity to utilize plant glucans.</title>
        <authorList>
            <consortium name="NISC Comparative Sequencing Program"/>
            <person name="Wegmann U."/>
            <person name="Louis P."/>
            <person name="Goesmann A."/>
            <person name="Henrissat B."/>
            <person name="Duncan S.H."/>
            <person name="Flint H.J."/>
        </authorList>
    </citation>
    <scope>NUCLEOTIDE SEQUENCE</scope>
    <source>
        <strain evidence="1">NBRC 107710</strain>
    </source>
</reference>
<evidence type="ECO:0000313" key="1">
    <source>
        <dbReference type="EMBL" id="GLS43450.1"/>
    </source>
</evidence>
<dbReference type="Pfam" id="PF13238">
    <property type="entry name" value="AAA_18"/>
    <property type="match status" value="1"/>
</dbReference>
<dbReference type="Proteomes" id="UP000517759">
    <property type="component" value="Unassembled WGS sequence"/>
</dbReference>
<reference evidence="2 3" key="3">
    <citation type="submission" date="2020-08" db="EMBL/GenBank/DDBJ databases">
        <title>Genomic Encyclopedia of Type Strains, Phase IV (KMG-IV): sequencing the most valuable type-strain genomes for metagenomic binning, comparative biology and taxonomic classification.</title>
        <authorList>
            <person name="Goeker M."/>
        </authorList>
    </citation>
    <scope>NUCLEOTIDE SEQUENCE [LARGE SCALE GENOMIC DNA]</scope>
    <source>
        <strain evidence="2 3">DSM 24105</strain>
    </source>
</reference>
<dbReference type="EMBL" id="JACIDN010000001">
    <property type="protein sequence ID" value="MBB3900572.1"/>
    <property type="molecule type" value="Genomic_DNA"/>
</dbReference>
<dbReference type="RefSeq" id="WP_183501344.1">
    <property type="nucleotide sequence ID" value="NZ_BSPG01000005.1"/>
</dbReference>
<dbReference type="PANTHER" id="PTHR37816">
    <property type="entry name" value="YALI0E33011P"/>
    <property type="match status" value="1"/>
</dbReference>
<dbReference type="PRINTS" id="PR01100">
    <property type="entry name" value="SHIKIMTKNASE"/>
</dbReference>
<dbReference type="GO" id="GO:0016301">
    <property type="term" value="F:kinase activity"/>
    <property type="evidence" value="ECO:0007669"/>
    <property type="project" value="UniProtKB-KW"/>
</dbReference>